<sequence>MRTFALLPHEIDLLSKSRNWNPSTSIVPLNAVECRGFFYSKREASTAGERELRRNHRKPSTHPVKVKTLRSSRRTTVTSCWAGLERYHENPVSDRQTCRDRQ</sequence>
<name>A0A822ZPS0_NELNU</name>
<evidence type="ECO:0000313" key="3">
    <source>
        <dbReference type="Proteomes" id="UP000607653"/>
    </source>
</evidence>
<protein>
    <submittedName>
        <fullName evidence="2">Uncharacterized protein</fullName>
    </submittedName>
</protein>
<proteinExistence type="predicted"/>
<feature type="region of interest" description="Disordered" evidence="1">
    <location>
        <begin position="45"/>
        <end position="69"/>
    </location>
</feature>
<reference evidence="2 3" key="1">
    <citation type="journal article" date="2020" name="Mol. Biol. Evol.">
        <title>Distinct Expression and Methylation Patterns for Genes with Different Fates following a Single Whole-Genome Duplication in Flowering Plants.</title>
        <authorList>
            <person name="Shi T."/>
            <person name="Rahmani R.S."/>
            <person name="Gugger P.F."/>
            <person name="Wang M."/>
            <person name="Li H."/>
            <person name="Zhang Y."/>
            <person name="Li Z."/>
            <person name="Wang Q."/>
            <person name="Van de Peer Y."/>
            <person name="Marchal K."/>
            <person name="Chen J."/>
        </authorList>
    </citation>
    <scope>NUCLEOTIDE SEQUENCE [LARGE SCALE GENOMIC DNA]</scope>
    <source>
        <tissue evidence="2">Leaf</tissue>
    </source>
</reference>
<feature type="compositionally biased region" description="Basic residues" evidence="1">
    <location>
        <begin position="53"/>
        <end position="69"/>
    </location>
</feature>
<organism evidence="2 3">
    <name type="scientific">Nelumbo nucifera</name>
    <name type="common">Sacred lotus</name>
    <dbReference type="NCBI Taxonomy" id="4432"/>
    <lineage>
        <taxon>Eukaryota</taxon>
        <taxon>Viridiplantae</taxon>
        <taxon>Streptophyta</taxon>
        <taxon>Embryophyta</taxon>
        <taxon>Tracheophyta</taxon>
        <taxon>Spermatophyta</taxon>
        <taxon>Magnoliopsida</taxon>
        <taxon>Proteales</taxon>
        <taxon>Nelumbonaceae</taxon>
        <taxon>Nelumbo</taxon>
    </lineage>
</organism>
<dbReference type="EMBL" id="DUZY01000007">
    <property type="protein sequence ID" value="DAD45531.1"/>
    <property type="molecule type" value="Genomic_DNA"/>
</dbReference>
<comment type="caution">
    <text evidence="2">The sequence shown here is derived from an EMBL/GenBank/DDBJ whole genome shotgun (WGS) entry which is preliminary data.</text>
</comment>
<keyword evidence="3" id="KW-1185">Reference proteome</keyword>
<gene>
    <name evidence="2" type="ORF">HUJ06_003761</name>
</gene>
<dbReference type="Proteomes" id="UP000607653">
    <property type="component" value="Unassembled WGS sequence"/>
</dbReference>
<dbReference type="AlphaFoldDB" id="A0A822ZPS0"/>
<evidence type="ECO:0000313" key="2">
    <source>
        <dbReference type="EMBL" id="DAD45531.1"/>
    </source>
</evidence>
<evidence type="ECO:0000256" key="1">
    <source>
        <dbReference type="SAM" id="MobiDB-lite"/>
    </source>
</evidence>
<accession>A0A822ZPS0</accession>